<accession>L9ZU47</accession>
<protein>
    <recommendedName>
        <fullName evidence="2">DUF7511 domain-containing protein</fullName>
    </recommendedName>
</protein>
<proteinExistence type="predicted"/>
<feature type="compositionally biased region" description="Polar residues" evidence="1">
    <location>
        <begin position="62"/>
        <end position="72"/>
    </location>
</feature>
<feature type="domain" description="DUF7511" evidence="2">
    <location>
        <begin position="85"/>
        <end position="131"/>
    </location>
</feature>
<feature type="region of interest" description="Disordered" evidence="1">
    <location>
        <begin position="1"/>
        <end position="85"/>
    </location>
</feature>
<sequence length="131" mass="13883">MARTLAACIPMTYDADSWSSETEFGDAQSTESEDEAEVERERSSVEPTDSVGATDPAESAAPTGSSESTAPSTHPDRDGPSPTIELDHVTIENGSQADECAIFPADAPEEELMTNWVAALEGSFVDLDSVR</sequence>
<comment type="caution">
    <text evidence="3">The sequence shown here is derived from an EMBL/GenBank/DDBJ whole genome shotgun (WGS) entry which is preliminary data.</text>
</comment>
<evidence type="ECO:0000313" key="4">
    <source>
        <dbReference type="Proteomes" id="UP000011519"/>
    </source>
</evidence>
<dbReference type="Pfam" id="PF24351">
    <property type="entry name" value="DUF7511"/>
    <property type="match status" value="1"/>
</dbReference>
<gene>
    <name evidence="3" type="ORF">C483_14065</name>
</gene>
<dbReference type="InterPro" id="IPR055933">
    <property type="entry name" value="DUF7511"/>
</dbReference>
<reference evidence="3 4" key="1">
    <citation type="journal article" date="2014" name="PLoS Genet.">
        <title>Phylogenetically driven sequencing of extremely halophilic archaea reveals strategies for static and dynamic osmo-response.</title>
        <authorList>
            <person name="Becker E.A."/>
            <person name="Seitzer P.M."/>
            <person name="Tritt A."/>
            <person name="Larsen D."/>
            <person name="Krusor M."/>
            <person name="Yao A.I."/>
            <person name="Wu D."/>
            <person name="Madern D."/>
            <person name="Eisen J.A."/>
            <person name="Darling A.E."/>
            <person name="Facciotti M.T."/>
        </authorList>
    </citation>
    <scope>NUCLEOTIDE SEQUENCE [LARGE SCALE GENOMIC DNA]</scope>
    <source>
        <strain evidence="3 4">JCM 10989</strain>
    </source>
</reference>
<dbReference type="AlphaFoldDB" id="L9ZU47"/>
<evidence type="ECO:0000313" key="3">
    <source>
        <dbReference type="EMBL" id="ELY89082.1"/>
    </source>
</evidence>
<organism evidence="3 4">
    <name type="scientific">Natrialba hulunbeirensis JCM 10989</name>
    <dbReference type="NCBI Taxonomy" id="1227493"/>
    <lineage>
        <taxon>Archaea</taxon>
        <taxon>Methanobacteriati</taxon>
        <taxon>Methanobacteriota</taxon>
        <taxon>Stenosarchaea group</taxon>
        <taxon>Halobacteria</taxon>
        <taxon>Halobacteriales</taxon>
        <taxon>Natrialbaceae</taxon>
        <taxon>Natrialba</taxon>
    </lineage>
</organism>
<keyword evidence="4" id="KW-1185">Reference proteome</keyword>
<name>L9ZU47_9EURY</name>
<evidence type="ECO:0000259" key="2">
    <source>
        <dbReference type="Pfam" id="PF24351"/>
    </source>
</evidence>
<dbReference type="EMBL" id="AOIM01000037">
    <property type="protein sequence ID" value="ELY89082.1"/>
    <property type="molecule type" value="Genomic_DNA"/>
</dbReference>
<feature type="compositionally biased region" description="Basic and acidic residues" evidence="1">
    <location>
        <begin position="74"/>
        <end position="85"/>
    </location>
</feature>
<evidence type="ECO:0000256" key="1">
    <source>
        <dbReference type="SAM" id="MobiDB-lite"/>
    </source>
</evidence>
<dbReference type="Proteomes" id="UP000011519">
    <property type="component" value="Unassembled WGS sequence"/>
</dbReference>
<dbReference type="PATRIC" id="fig|1227493.4.peg.2825"/>